<dbReference type="Pfam" id="PF00190">
    <property type="entry name" value="Cupin_1"/>
    <property type="match status" value="1"/>
</dbReference>
<feature type="binding site" evidence="10">
    <location>
        <position position="121"/>
    </location>
    <ligand>
        <name>Mn(2+)</name>
        <dbReference type="ChEBI" id="CHEBI:29035"/>
    </ligand>
</feature>
<feature type="binding site" evidence="9">
    <location>
        <position position="121"/>
    </location>
    <ligand>
        <name>oxalate</name>
        <dbReference type="ChEBI" id="CHEBI:30623"/>
    </ligand>
</feature>
<feature type="chain" id="PRO_5040542654" description="Germin-like protein" evidence="12">
    <location>
        <begin position="31"/>
        <end position="222"/>
    </location>
</feature>
<dbReference type="AlphaFoldDB" id="A0A9R0IP88"/>
<feature type="binding site" evidence="10">
    <location>
        <position position="160"/>
    </location>
    <ligand>
        <name>Mn(2+)</name>
        <dbReference type="ChEBI" id="CHEBI:29035"/>
    </ligand>
</feature>
<evidence type="ECO:0000256" key="8">
    <source>
        <dbReference type="ARBA" id="ARBA00023211"/>
    </source>
</evidence>
<comment type="similarity">
    <text evidence="2 12">Belongs to the germin family.</text>
</comment>
<feature type="binding site" evidence="10">
    <location>
        <position position="115"/>
    </location>
    <ligand>
        <name>Mn(2+)</name>
        <dbReference type="ChEBI" id="CHEBI:29035"/>
    </ligand>
</feature>
<feature type="disulfide bond" evidence="11">
    <location>
        <begin position="38"/>
        <end position="53"/>
    </location>
</feature>
<keyword evidence="5 9" id="KW-0479">Metal-binding</keyword>
<evidence type="ECO:0000256" key="12">
    <source>
        <dbReference type="RuleBase" id="RU366015"/>
    </source>
</evidence>
<protein>
    <recommendedName>
        <fullName evidence="12">Germin-like protein</fullName>
    </recommendedName>
</protein>
<dbReference type="InterPro" id="IPR001929">
    <property type="entry name" value="Germin"/>
</dbReference>
<dbReference type="GO" id="GO:0031012">
    <property type="term" value="C:extracellular matrix"/>
    <property type="evidence" value="ECO:0000318"/>
    <property type="project" value="GO_Central"/>
</dbReference>
<dbReference type="RefSeq" id="XP_021852677.1">
    <property type="nucleotide sequence ID" value="XM_021996985.2"/>
</dbReference>
<dbReference type="KEGG" id="soe:110792175"/>
<proteinExistence type="inferred from homology"/>
<dbReference type="GeneID" id="110792175"/>
<dbReference type="PRINTS" id="PR00325">
    <property type="entry name" value="GERMIN"/>
</dbReference>
<dbReference type="OrthoDB" id="1921208at2759"/>
<organism evidence="14 15">
    <name type="scientific">Spinacia oleracea</name>
    <name type="common">Spinach</name>
    <dbReference type="NCBI Taxonomy" id="3562"/>
    <lineage>
        <taxon>Eukaryota</taxon>
        <taxon>Viridiplantae</taxon>
        <taxon>Streptophyta</taxon>
        <taxon>Embryophyta</taxon>
        <taxon>Tracheophyta</taxon>
        <taxon>Spermatophyta</taxon>
        <taxon>Magnoliopsida</taxon>
        <taxon>eudicotyledons</taxon>
        <taxon>Gunneridae</taxon>
        <taxon>Pentapetalae</taxon>
        <taxon>Caryophyllales</taxon>
        <taxon>Chenopodiaceae</taxon>
        <taxon>Chenopodioideae</taxon>
        <taxon>Anserineae</taxon>
        <taxon>Spinacia</taxon>
    </lineage>
</organism>
<evidence type="ECO:0000256" key="5">
    <source>
        <dbReference type="ARBA" id="ARBA00022723"/>
    </source>
</evidence>
<gene>
    <name evidence="15" type="primary">LOC110792175</name>
</gene>
<evidence type="ECO:0000313" key="14">
    <source>
        <dbReference type="Proteomes" id="UP000813463"/>
    </source>
</evidence>
<evidence type="ECO:0000313" key="15">
    <source>
        <dbReference type="RefSeq" id="XP_021852677.1"/>
    </source>
</evidence>
<evidence type="ECO:0000256" key="6">
    <source>
        <dbReference type="ARBA" id="ARBA00022729"/>
    </source>
</evidence>
<feature type="signal peptide" evidence="12">
    <location>
        <begin position="1"/>
        <end position="30"/>
    </location>
</feature>
<dbReference type="CDD" id="cd02241">
    <property type="entry name" value="cupin_OxOx"/>
    <property type="match status" value="1"/>
</dbReference>
<dbReference type="FunFam" id="2.60.120.10:FF:000047">
    <property type="entry name" value="Auxin-binding protein ABP19a"/>
    <property type="match status" value="1"/>
</dbReference>
<keyword evidence="14" id="KW-1185">Reference proteome</keyword>
<dbReference type="PANTHER" id="PTHR31238">
    <property type="entry name" value="GERMIN-LIKE PROTEIN SUBFAMILY 3 MEMBER 3"/>
    <property type="match status" value="1"/>
</dbReference>
<evidence type="ECO:0000256" key="11">
    <source>
        <dbReference type="PIRSR" id="PIRSR601929-3"/>
    </source>
</evidence>
<name>A0A9R0IP88_SPIOL</name>
<reference evidence="14" key="1">
    <citation type="journal article" date="2021" name="Nat. Commun.">
        <title>Genomic analyses provide insights into spinach domestication and the genetic basis of agronomic traits.</title>
        <authorList>
            <person name="Cai X."/>
            <person name="Sun X."/>
            <person name="Xu C."/>
            <person name="Sun H."/>
            <person name="Wang X."/>
            <person name="Ge C."/>
            <person name="Zhang Z."/>
            <person name="Wang Q."/>
            <person name="Fei Z."/>
            <person name="Jiao C."/>
            <person name="Wang Q."/>
        </authorList>
    </citation>
    <scope>NUCLEOTIDE SEQUENCE [LARGE SCALE GENOMIC DNA]</scope>
    <source>
        <strain evidence="14">cv. Varoflay</strain>
    </source>
</reference>
<dbReference type="Gene3D" id="2.60.120.10">
    <property type="entry name" value="Jelly Rolls"/>
    <property type="match status" value="1"/>
</dbReference>
<evidence type="ECO:0000256" key="1">
    <source>
        <dbReference type="ARBA" id="ARBA00004271"/>
    </source>
</evidence>
<evidence type="ECO:0000256" key="9">
    <source>
        <dbReference type="PIRSR" id="PIRSR601929-1"/>
    </source>
</evidence>
<keyword evidence="6 12" id="KW-0732">Signal</keyword>
<evidence type="ECO:0000256" key="2">
    <source>
        <dbReference type="ARBA" id="ARBA00007456"/>
    </source>
</evidence>
<dbReference type="GO" id="GO:0030145">
    <property type="term" value="F:manganese ion binding"/>
    <property type="evidence" value="ECO:0007669"/>
    <property type="project" value="UniProtKB-UniRule"/>
</dbReference>
<keyword evidence="7 11" id="KW-1015">Disulfide bond</keyword>
<dbReference type="InterPro" id="IPR006045">
    <property type="entry name" value="Cupin_1"/>
</dbReference>
<evidence type="ECO:0000256" key="3">
    <source>
        <dbReference type="ARBA" id="ARBA00022523"/>
    </source>
</evidence>
<evidence type="ECO:0000259" key="13">
    <source>
        <dbReference type="SMART" id="SM00835"/>
    </source>
</evidence>
<accession>A0A9R0IP88</accession>
<feature type="domain" description="Cupin type-1" evidence="13">
    <location>
        <begin position="67"/>
        <end position="212"/>
    </location>
</feature>
<reference evidence="15" key="2">
    <citation type="submission" date="2025-08" db="UniProtKB">
        <authorList>
            <consortium name="RefSeq"/>
        </authorList>
    </citation>
    <scope>IDENTIFICATION</scope>
    <source>
        <tissue evidence="15">Leaf</tissue>
    </source>
</reference>
<keyword evidence="4 12" id="KW-0964">Secreted</keyword>
<evidence type="ECO:0000256" key="4">
    <source>
        <dbReference type="ARBA" id="ARBA00022525"/>
    </source>
</evidence>
<comment type="subcellular location">
    <subcellularLocation>
        <location evidence="1 12">Secreted</location>
        <location evidence="1 12">Extracellular space</location>
        <location evidence="1 12">Apoplast</location>
    </subcellularLocation>
</comment>
<dbReference type="InterPro" id="IPR014710">
    <property type="entry name" value="RmlC-like_jellyroll"/>
</dbReference>
<dbReference type="SMART" id="SM00835">
    <property type="entry name" value="Cupin_1"/>
    <property type="match status" value="1"/>
</dbReference>
<keyword evidence="3 12" id="KW-0052">Apoplast</keyword>
<evidence type="ECO:0000256" key="10">
    <source>
        <dbReference type="PIRSR" id="PIRSR601929-2"/>
    </source>
</evidence>
<keyword evidence="8 9" id="KW-0464">Manganese</keyword>
<feature type="binding site" evidence="9">
    <location>
        <position position="117"/>
    </location>
    <ligand>
        <name>oxalate</name>
        <dbReference type="ChEBI" id="CHEBI:30623"/>
    </ligand>
</feature>
<feature type="binding site" evidence="10">
    <location>
        <position position="117"/>
    </location>
    <ligand>
        <name>Mn(2+)</name>
        <dbReference type="ChEBI" id="CHEBI:29035"/>
    </ligand>
</feature>
<dbReference type="GO" id="GO:0048046">
    <property type="term" value="C:apoplast"/>
    <property type="evidence" value="ECO:0007669"/>
    <property type="project" value="UniProtKB-SubCell"/>
</dbReference>
<dbReference type="InterPro" id="IPR011051">
    <property type="entry name" value="RmlC_Cupin_sf"/>
</dbReference>
<dbReference type="Proteomes" id="UP000813463">
    <property type="component" value="Chromosome 2"/>
</dbReference>
<evidence type="ECO:0000256" key="7">
    <source>
        <dbReference type="ARBA" id="ARBA00023157"/>
    </source>
</evidence>
<dbReference type="SUPFAM" id="SSF51182">
    <property type="entry name" value="RmlC-like cupins"/>
    <property type="match status" value="1"/>
</dbReference>
<sequence>MLVSPHSSSNPKMIFQVLFIVSLLITSLSSADIAFDYCVGDLTLPSGPTGYSCKDPAKVTADDFVYSGLSVAGNTKNLFKFGASTAFASQFPGLNGMGLSLTRADLEVGGAVPIHTHRVSELIIVIEGTIIAGFIDTNNTAYYKTLNKGDIMIFPPTLLHFQVNSGSTPVLAYACFANENPGIQLVTTSLFRNNLPSELIEKVTLLDDAQIKKLKKILGGTN</sequence>